<protein>
    <submittedName>
        <fullName evidence="1">Uncharacterized protein</fullName>
    </submittedName>
</protein>
<dbReference type="AlphaFoldDB" id="A0AAP0B8V9"/>
<dbReference type="InterPro" id="IPR032675">
    <property type="entry name" value="LRR_dom_sf"/>
</dbReference>
<reference evidence="1 2" key="1">
    <citation type="journal article" date="2022" name="Nat. Plants">
        <title>Genomes of leafy and leafless Platanthera orchids illuminate the evolution of mycoheterotrophy.</title>
        <authorList>
            <person name="Li M.H."/>
            <person name="Liu K.W."/>
            <person name="Li Z."/>
            <person name="Lu H.C."/>
            <person name="Ye Q.L."/>
            <person name="Zhang D."/>
            <person name="Wang J.Y."/>
            <person name="Li Y.F."/>
            <person name="Zhong Z.M."/>
            <person name="Liu X."/>
            <person name="Yu X."/>
            <person name="Liu D.K."/>
            <person name="Tu X.D."/>
            <person name="Liu B."/>
            <person name="Hao Y."/>
            <person name="Liao X.Y."/>
            <person name="Jiang Y.T."/>
            <person name="Sun W.H."/>
            <person name="Chen J."/>
            <person name="Chen Y.Q."/>
            <person name="Ai Y."/>
            <person name="Zhai J.W."/>
            <person name="Wu S.S."/>
            <person name="Zhou Z."/>
            <person name="Hsiao Y.Y."/>
            <person name="Wu W.L."/>
            <person name="Chen Y.Y."/>
            <person name="Lin Y.F."/>
            <person name="Hsu J.L."/>
            <person name="Li C.Y."/>
            <person name="Wang Z.W."/>
            <person name="Zhao X."/>
            <person name="Zhong W.Y."/>
            <person name="Ma X.K."/>
            <person name="Ma L."/>
            <person name="Huang J."/>
            <person name="Chen G.Z."/>
            <person name="Huang M.Z."/>
            <person name="Huang L."/>
            <person name="Peng D.H."/>
            <person name="Luo Y.B."/>
            <person name="Zou S.Q."/>
            <person name="Chen S.P."/>
            <person name="Lan S."/>
            <person name="Tsai W.C."/>
            <person name="Van de Peer Y."/>
            <person name="Liu Z.J."/>
        </authorList>
    </citation>
    <scope>NUCLEOTIDE SEQUENCE [LARGE SCALE GENOMIC DNA]</scope>
    <source>
        <strain evidence="1">Lor287</strain>
    </source>
</reference>
<evidence type="ECO:0000313" key="2">
    <source>
        <dbReference type="Proteomes" id="UP001418222"/>
    </source>
</evidence>
<name>A0AAP0B8V9_9ASPA</name>
<evidence type="ECO:0000313" key="1">
    <source>
        <dbReference type="EMBL" id="KAK8933756.1"/>
    </source>
</evidence>
<dbReference type="EMBL" id="JBBWWQ010000013">
    <property type="protein sequence ID" value="KAK8933756.1"/>
    <property type="molecule type" value="Genomic_DNA"/>
</dbReference>
<organism evidence="1 2">
    <name type="scientific">Platanthera zijinensis</name>
    <dbReference type="NCBI Taxonomy" id="2320716"/>
    <lineage>
        <taxon>Eukaryota</taxon>
        <taxon>Viridiplantae</taxon>
        <taxon>Streptophyta</taxon>
        <taxon>Embryophyta</taxon>
        <taxon>Tracheophyta</taxon>
        <taxon>Spermatophyta</taxon>
        <taxon>Magnoliopsida</taxon>
        <taxon>Liliopsida</taxon>
        <taxon>Asparagales</taxon>
        <taxon>Orchidaceae</taxon>
        <taxon>Orchidoideae</taxon>
        <taxon>Orchideae</taxon>
        <taxon>Orchidinae</taxon>
        <taxon>Platanthera</taxon>
    </lineage>
</organism>
<sequence>MVPYRGQDSDRVLHRKQLRHQPLSLHPPLPLDAIYGYEGEAIVCGFQHCSVGMGVRFTTWLTSMAPTYPCLEQICLVRVTVDVDDLFLLTYSSHFYDLSLLFCDDFSTVGIEPVGREPSKHPKQQLFVEGKNII</sequence>
<proteinExistence type="predicted"/>
<dbReference type="Gene3D" id="3.80.10.10">
    <property type="entry name" value="Ribonuclease Inhibitor"/>
    <property type="match status" value="1"/>
</dbReference>
<comment type="caution">
    <text evidence="1">The sequence shown here is derived from an EMBL/GenBank/DDBJ whole genome shotgun (WGS) entry which is preliminary data.</text>
</comment>
<dbReference type="Proteomes" id="UP001418222">
    <property type="component" value="Unassembled WGS sequence"/>
</dbReference>
<keyword evidence="2" id="KW-1185">Reference proteome</keyword>
<accession>A0AAP0B8V9</accession>
<gene>
    <name evidence="1" type="ORF">KSP39_PZI015870</name>
</gene>